<proteinExistence type="predicted"/>
<name>A0ACC7P0T4_9BACL</name>
<evidence type="ECO:0000313" key="2">
    <source>
        <dbReference type="Proteomes" id="UP001631969"/>
    </source>
</evidence>
<accession>A0ACC7P0T4</accession>
<dbReference type="EMBL" id="JBJURJ010000014">
    <property type="protein sequence ID" value="MFM9330603.1"/>
    <property type="molecule type" value="Genomic_DNA"/>
</dbReference>
<reference evidence="1" key="1">
    <citation type="submission" date="2024-12" db="EMBL/GenBank/DDBJ databases">
        <authorList>
            <person name="Wu N."/>
        </authorList>
    </citation>
    <scope>NUCLEOTIDE SEQUENCE</scope>
    <source>
        <strain evidence="1">P15</strain>
    </source>
</reference>
<keyword evidence="2" id="KW-1185">Reference proteome</keyword>
<sequence length="165" mass="18364">MPKTILLEIDIEEGEDYVVKELLAYLAYTKRIKKYLWQEKESASLRNAVPGAPGNPAVQRHSPKEAPAAAKPPAVPPKPAPMPPGPKNMEASQMMMSMLEDLSRWKKENKLIRLKALKGKGQFLDIACKIVSHDADVGTVTVYDVDRKVVETVRLTEIEDMAQAL</sequence>
<dbReference type="Proteomes" id="UP001631969">
    <property type="component" value="Unassembled WGS sequence"/>
</dbReference>
<organism evidence="1 2">
    <name type="scientific">Paenibacillus mesotrionivorans</name>
    <dbReference type="NCBI Taxonomy" id="3160968"/>
    <lineage>
        <taxon>Bacteria</taxon>
        <taxon>Bacillati</taxon>
        <taxon>Bacillota</taxon>
        <taxon>Bacilli</taxon>
        <taxon>Bacillales</taxon>
        <taxon>Paenibacillaceae</taxon>
        <taxon>Paenibacillus</taxon>
    </lineage>
</organism>
<evidence type="ECO:0000313" key="1">
    <source>
        <dbReference type="EMBL" id="MFM9330603.1"/>
    </source>
</evidence>
<gene>
    <name evidence="1" type="ORF">ACI1P1_20080</name>
</gene>
<comment type="caution">
    <text evidence="1">The sequence shown here is derived from an EMBL/GenBank/DDBJ whole genome shotgun (WGS) entry which is preliminary data.</text>
</comment>
<protein>
    <submittedName>
        <fullName evidence="1">Uncharacterized protein</fullName>
    </submittedName>
</protein>